<evidence type="ECO:0000313" key="2">
    <source>
        <dbReference type="Proteomes" id="UP001060215"/>
    </source>
</evidence>
<protein>
    <submittedName>
        <fullName evidence="1">Uncharacterized protein</fullName>
    </submittedName>
</protein>
<proteinExistence type="predicted"/>
<keyword evidence="2" id="KW-1185">Reference proteome</keyword>
<comment type="caution">
    <text evidence="1">The sequence shown here is derived from an EMBL/GenBank/DDBJ whole genome shotgun (WGS) entry which is preliminary data.</text>
</comment>
<dbReference type="Proteomes" id="UP001060215">
    <property type="component" value="Chromosome 11"/>
</dbReference>
<reference evidence="1 2" key="1">
    <citation type="journal article" date="2022" name="Plant J.">
        <title>Chromosome-level genome of Camellia lanceoleosa provides a valuable resource for understanding genome evolution and self-incompatibility.</title>
        <authorList>
            <person name="Gong W."/>
            <person name="Xiao S."/>
            <person name="Wang L."/>
            <person name="Liao Z."/>
            <person name="Chang Y."/>
            <person name="Mo W."/>
            <person name="Hu G."/>
            <person name="Li W."/>
            <person name="Zhao G."/>
            <person name="Zhu H."/>
            <person name="Hu X."/>
            <person name="Ji K."/>
            <person name="Xiang X."/>
            <person name="Song Q."/>
            <person name="Yuan D."/>
            <person name="Jin S."/>
            <person name="Zhang L."/>
        </authorList>
    </citation>
    <scope>NUCLEOTIDE SEQUENCE [LARGE SCALE GENOMIC DNA]</scope>
    <source>
        <strain evidence="1">SQ_2022a</strain>
    </source>
</reference>
<evidence type="ECO:0000313" key="1">
    <source>
        <dbReference type="EMBL" id="KAI7982491.1"/>
    </source>
</evidence>
<accession>A0ACC0F4T4</accession>
<dbReference type="EMBL" id="CM045768">
    <property type="protein sequence ID" value="KAI7982491.1"/>
    <property type="molecule type" value="Genomic_DNA"/>
</dbReference>
<sequence length="340" mass="38658">MLALTMSITLTMLITLCWSSQAQFIPIDTIVAQYGTGNFARVTDTILAAPNFSAQFYIWIKEGLCRDNHCLHSSLSRDGTRNFTRLTDAILAAPNFSARRRFYIWIKEGLYRENIFVGEEKTNLTLFGDGMDKTIISVNKSNAEGLKTFDTATAGIHGLGFVTQDITFENTAGPYMNQAIALRSEANNSAFYRCRFRGYQDTLYTKVGIQFFSNCEIYSTIDFIFGDATVNLTFKTFLGRPWGNLSTTIVMQSYLDDIIDPKGWLEWNGRSPDRVYYVEYNNSGPGANTQGRVKWAKSKTSFIDKILKIYLFKVTPLILHNFMDLRLLLSSFIMDLRLLL</sequence>
<organism evidence="1 2">
    <name type="scientific">Camellia lanceoleosa</name>
    <dbReference type="NCBI Taxonomy" id="1840588"/>
    <lineage>
        <taxon>Eukaryota</taxon>
        <taxon>Viridiplantae</taxon>
        <taxon>Streptophyta</taxon>
        <taxon>Embryophyta</taxon>
        <taxon>Tracheophyta</taxon>
        <taxon>Spermatophyta</taxon>
        <taxon>Magnoliopsida</taxon>
        <taxon>eudicotyledons</taxon>
        <taxon>Gunneridae</taxon>
        <taxon>Pentapetalae</taxon>
        <taxon>asterids</taxon>
        <taxon>Ericales</taxon>
        <taxon>Theaceae</taxon>
        <taxon>Camellia</taxon>
    </lineage>
</organism>
<gene>
    <name evidence="1" type="ORF">LOK49_LG15G02271</name>
</gene>
<name>A0ACC0F4T4_9ERIC</name>